<gene>
    <name evidence="1" type="ORF">ETAA8_18420</name>
</gene>
<dbReference type="KEGG" id="aagg:ETAA8_18420"/>
<evidence type="ECO:0000313" key="2">
    <source>
        <dbReference type="Proteomes" id="UP000315017"/>
    </source>
</evidence>
<dbReference type="OrthoDB" id="2677960at2"/>
<accession>A0A517Y984</accession>
<dbReference type="Proteomes" id="UP000315017">
    <property type="component" value="Chromosome"/>
</dbReference>
<evidence type="ECO:0000313" key="1">
    <source>
        <dbReference type="EMBL" id="QDU26761.1"/>
    </source>
</evidence>
<sequence>MAEVFGGAGTETAYPSRTSTALAVLPAIAAQSIEPFVANALLAEGTDSQSFLAGLVSQAFAVPIDSVLAYFEGVFAGGERLYFPANRKLFDDAYQLIVDAGPFILATSLMPIVKKDIAGSMAAVL</sequence>
<dbReference type="EMBL" id="CP036274">
    <property type="protein sequence ID" value="QDU26761.1"/>
    <property type="molecule type" value="Genomic_DNA"/>
</dbReference>
<reference evidence="1 2" key="1">
    <citation type="submission" date="2019-02" db="EMBL/GenBank/DDBJ databases">
        <title>Deep-cultivation of Planctomycetes and their phenomic and genomic characterization uncovers novel biology.</title>
        <authorList>
            <person name="Wiegand S."/>
            <person name="Jogler M."/>
            <person name="Boedeker C."/>
            <person name="Pinto D."/>
            <person name="Vollmers J."/>
            <person name="Rivas-Marin E."/>
            <person name="Kohn T."/>
            <person name="Peeters S.H."/>
            <person name="Heuer A."/>
            <person name="Rast P."/>
            <person name="Oberbeckmann S."/>
            <person name="Bunk B."/>
            <person name="Jeske O."/>
            <person name="Meyerdierks A."/>
            <person name="Storesund J.E."/>
            <person name="Kallscheuer N."/>
            <person name="Luecker S."/>
            <person name="Lage O.M."/>
            <person name="Pohl T."/>
            <person name="Merkel B.J."/>
            <person name="Hornburger P."/>
            <person name="Mueller R.-W."/>
            <person name="Bruemmer F."/>
            <person name="Labrenz M."/>
            <person name="Spormann A.M."/>
            <person name="Op den Camp H."/>
            <person name="Overmann J."/>
            <person name="Amann R."/>
            <person name="Jetten M.S.M."/>
            <person name="Mascher T."/>
            <person name="Medema M.H."/>
            <person name="Devos D.P."/>
            <person name="Kaster A.-K."/>
            <person name="Ovreas L."/>
            <person name="Rohde M."/>
            <person name="Galperin M.Y."/>
            <person name="Jogler C."/>
        </authorList>
    </citation>
    <scope>NUCLEOTIDE SEQUENCE [LARGE SCALE GENOMIC DNA]</scope>
    <source>
        <strain evidence="1 2">ETA_A8</strain>
    </source>
</reference>
<dbReference type="RefSeq" id="WP_145087586.1">
    <property type="nucleotide sequence ID" value="NZ_CP036274.1"/>
</dbReference>
<protein>
    <submittedName>
        <fullName evidence="1">Uncharacterized protein</fullName>
    </submittedName>
</protein>
<proteinExistence type="predicted"/>
<keyword evidence="2" id="KW-1185">Reference proteome</keyword>
<name>A0A517Y984_9BACT</name>
<dbReference type="AlphaFoldDB" id="A0A517Y984"/>
<organism evidence="1 2">
    <name type="scientific">Anatilimnocola aggregata</name>
    <dbReference type="NCBI Taxonomy" id="2528021"/>
    <lineage>
        <taxon>Bacteria</taxon>
        <taxon>Pseudomonadati</taxon>
        <taxon>Planctomycetota</taxon>
        <taxon>Planctomycetia</taxon>
        <taxon>Pirellulales</taxon>
        <taxon>Pirellulaceae</taxon>
        <taxon>Anatilimnocola</taxon>
    </lineage>
</organism>